<evidence type="ECO:0000259" key="2">
    <source>
        <dbReference type="Pfam" id="PF00582"/>
    </source>
</evidence>
<dbReference type="SUPFAM" id="SSF52218">
    <property type="entry name" value="Flavoproteins"/>
    <property type="match status" value="1"/>
</dbReference>
<evidence type="ECO:0000313" key="4">
    <source>
        <dbReference type="Proteomes" id="UP000317410"/>
    </source>
</evidence>
<name>A0A4Y4B5Q6_MICMQ</name>
<sequence length="226" mass="24658">MTGGHAHADAPSTDIVFESFFGNTRRVAEAIADGVRQHLVAALVDVRDEVPPNEHGVLVVGAPTHAHSLSRPASRREAEMWAKDLGKHLALEQGSRATGIREWIETDPRAVSGFATFDTRVDMPRIFTGSAATAISTRLRKRGLRELVRPESFLDSLKGIPRLYPELEVHRVVERGYAATVINRLSRDARLTVIGSHGRGAIARFLLGSTSQEVLSSPSTVTVLVR</sequence>
<reference evidence="3 4" key="1">
    <citation type="submission" date="2019-06" db="EMBL/GenBank/DDBJ databases">
        <title>Whole genome shotgun sequence of Microbacterium liquefaciens NBRC 15037.</title>
        <authorList>
            <person name="Hosoyama A."/>
            <person name="Uohara A."/>
            <person name="Ohji S."/>
            <person name="Ichikawa N."/>
        </authorList>
    </citation>
    <scope>NUCLEOTIDE SEQUENCE [LARGE SCALE GENOMIC DNA]</scope>
    <source>
        <strain evidence="3 4">NBRC 15037</strain>
    </source>
</reference>
<proteinExistence type="inferred from homology"/>
<organism evidence="3 4">
    <name type="scientific">Microbacterium maritypicum</name>
    <name type="common">Microbacterium liquefaciens</name>
    <dbReference type="NCBI Taxonomy" id="33918"/>
    <lineage>
        <taxon>Bacteria</taxon>
        <taxon>Bacillati</taxon>
        <taxon>Actinomycetota</taxon>
        <taxon>Actinomycetes</taxon>
        <taxon>Micrococcales</taxon>
        <taxon>Microbacteriaceae</taxon>
        <taxon>Microbacterium</taxon>
    </lineage>
</organism>
<dbReference type="RefSeq" id="WP_229778898.1">
    <property type="nucleotide sequence ID" value="NZ_BJNQ01000011.1"/>
</dbReference>
<dbReference type="InterPro" id="IPR029039">
    <property type="entry name" value="Flavoprotein-like_sf"/>
</dbReference>
<dbReference type="InterPro" id="IPR001226">
    <property type="entry name" value="Flavodoxin_CS"/>
</dbReference>
<dbReference type="GO" id="GO:0010181">
    <property type="term" value="F:FMN binding"/>
    <property type="evidence" value="ECO:0007669"/>
    <property type="project" value="InterPro"/>
</dbReference>
<dbReference type="Gene3D" id="3.40.50.360">
    <property type="match status" value="1"/>
</dbReference>
<dbReference type="PROSITE" id="PS00201">
    <property type="entry name" value="FLAVODOXIN"/>
    <property type="match status" value="1"/>
</dbReference>
<dbReference type="Pfam" id="PF00582">
    <property type="entry name" value="Usp"/>
    <property type="match status" value="1"/>
</dbReference>
<comment type="similarity">
    <text evidence="1">Belongs to the universal stress protein A family.</text>
</comment>
<gene>
    <name evidence="3" type="ORF">MLI01_18710</name>
</gene>
<dbReference type="PRINTS" id="PR01438">
    <property type="entry name" value="UNVRSLSTRESS"/>
</dbReference>
<protein>
    <recommendedName>
        <fullName evidence="2">UspA domain-containing protein</fullName>
    </recommendedName>
</protein>
<dbReference type="Proteomes" id="UP000317410">
    <property type="component" value="Unassembled WGS sequence"/>
</dbReference>
<dbReference type="EMBL" id="BJNQ01000011">
    <property type="protein sequence ID" value="GEC75726.1"/>
    <property type="molecule type" value="Genomic_DNA"/>
</dbReference>
<dbReference type="InterPro" id="IPR006015">
    <property type="entry name" value="Universal_stress_UspA"/>
</dbReference>
<dbReference type="AlphaFoldDB" id="A0A4Y4B5Q6"/>
<dbReference type="SUPFAM" id="SSF52402">
    <property type="entry name" value="Adenine nucleotide alpha hydrolases-like"/>
    <property type="match status" value="1"/>
</dbReference>
<evidence type="ECO:0000313" key="3">
    <source>
        <dbReference type="EMBL" id="GEC75726.1"/>
    </source>
</evidence>
<dbReference type="InterPro" id="IPR006016">
    <property type="entry name" value="UspA"/>
</dbReference>
<comment type="caution">
    <text evidence="3">The sequence shown here is derived from an EMBL/GenBank/DDBJ whole genome shotgun (WGS) entry which is preliminary data.</text>
</comment>
<evidence type="ECO:0000256" key="1">
    <source>
        <dbReference type="ARBA" id="ARBA00008791"/>
    </source>
</evidence>
<accession>A0A4Y4B5Q6</accession>
<dbReference type="InterPro" id="IPR014729">
    <property type="entry name" value="Rossmann-like_a/b/a_fold"/>
</dbReference>
<feature type="domain" description="UspA" evidence="2">
    <location>
        <begin position="166"/>
        <end position="222"/>
    </location>
</feature>
<dbReference type="GO" id="GO:0009055">
    <property type="term" value="F:electron transfer activity"/>
    <property type="evidence" value="ECO:0007669"/>
    <property type="project" value="InterPro"/>
</dbReference>
<dbReference type="Gene3D" id="3.40.50.620">
    <property type="entry name" value="HUPs"/>
    <property type="match status" value="1"/>
</dbReference>